<dbReference type="InterPro" id="IPR045851">
    <property type="entry name" value="AMP-bd_C_sf"/>
</dbReference>
<feature type="domain" description="AMP-binding enzyme C-terminal" evidence="7">
    <location>
        <begin position="478"/>
        <end position="556"/>
    </location>
</feature>
<dbReference type="InterPro" id="IPR025110">
    <property type="entry name" value="AMP-bd_C"/>
</dbReference>
<dbReference type="GO" id="GO:0005524">
    <property type="term" value="F:ATP binding"/>
    <property type="evidence" value="ECO:0007669"/>
    <property type="project" value="UniProtKB-KW"/>
</dbReference>
<keyword evidence="4" id="KW-0067">ATP-binding</keyword>
<evidence type="ECO:0000313" key="9">
    <source>
        <dbReference type="Proteomes" id="UP000199630"/>
    </source>
</evidence>
<reference evidence="9" key="1">
    <citation type="submission" date="2016-10" db="EMBL/GenBank/DDBJ databases">
        <authorList>
            <person name="Varghese N."/>
            <person name="Submissions S."/>
        </authorList>
    </citation>
    <scope>NUCLEOTIDE SEQUENCE [LARGE SCALE GENOMIC DNA]</scope>
    <source>
        <strain evidence="9">DSM 26471</strain>
    </source>
</reference>
<dbReference type="InterPro" id="IPR000873">
    <property type="entry name" value="AMP-dep_synth/lig_dom"/>
</dbReference>
<dbReference type="Proteomes" id="UP000199630">
    <property type="component" value="Unassembled WGS sequence"/>
</dbReference>
<dbReference type="OrthoDB" id="9803968at2"/>
<dbReference type="STRING" id="588602.SAMN04487991_0509"/>
<dbReference type="EC" id="6.2.1.1" evidence="1"/>
<name>A0A1I3JYR3_9RHOB</name>
<dbReference type="NCBIfam" id="NF003313">
    <property type="entry name" value="PRK04319.1"/>
    <property type="match status" value="1"/>
</dbReference>
<protein>
    <recommendedName>
        <fullName evidence="1">acetate--CoA ligase</fullName>
        <ecNumber evidence="1">6.2.1.1</ecNumber>
    </recommendedName>
</protein>
<evidence type="ECO:0000256" key="2">
    <source>
        <dbReference type="ARBA" id="ARBA00022598"/>
    </source>
</evidence>
<evidence type="ECO:0000256" key="3">
    <source>
        <dbReference type="ARBA" id="ARBA00022741"/>
    </source>
</evidence>
<evidence type="ECO:0000256" key="4">
    <source>
        <dbReference type="ARBA" id="ARBA00022840"/>
    </source>
</evidence>
<keyword evidence="5" id="KW-0007">Acetylation</keyword>
<evidence type="ECO:0000259" key="6">
    <source>
        <dbReference type="Pfam" id="PF00501"/>
    </source>
</evidence>
<proteinExistence type="predicted"/>
<dbReference type="EMBL" id="FORH01000001">
    <property type="protein sequence ID" value="SFI65190.1"/>
    <property type="molecule type" value="Genomic_DNA"/>
</dbReference>
<dbReference type="PANTHER" id="PTHR24095:SF14">
    <property type="entry name" value="ACETYL-COENZYME A SYNTHETASE 1"/>
    <property type="match status" value="1"/>
</dbReference>
<dbReference type="RefSeq" id="WP_090056767.1">
    <property type="nucleotide sequence ID" value="NZ_FORH01000001.1"/>
</dbReference>
<dbReference type="GO" id="GO:0003987">
    <property type="term" value="F:acetate-CoA ligase activity"/>
    <property type="evidence" value="ECO:0007669"/>
    <property type="project" value="UniProtKB-EC"/>
</dbReference>
<sequence length="582" mass="64149">MAWTTIKKTATEKAQATLTEELRAGFDWAQARAQLDGFEDGGLNIAYEALDRHVLAGHGNEEAMLWFGKDGRSRRLTYADLTAETARFANILRAHGLTAGDRVFGLADRVPELYVAALGTLKAGMVFSPLFSAFGPEPLRTRMEIGEANALVTTATIYRRKIAAWRDELPSLKLVLIIGDDAPDGCVALGPAMTEASDRFETVQTRPEDPALIHFTSGTTGKPKGAVHVHNAVVMHAMAGRYALELTPGTRYWCTADPGWVTGTSFGIISPLVNRVRMLVDEADFDLERWYGLLQDEKIEVWYTAPTAIRMMMRAGAEIASRYDFSSLRFMASVGEPLNPEAVIWSHEVFGRPFHDNWWQTETGGIMIANTADMDIHPGSMGKPLPGIEAGIVARDGEDGAELRLCAPGEIGELALRPGWPSMMRAYLHEEERYRKCFVSGWYLSGDLAMRDSEGYFWFVGRADDLIKSSGHLIGPFEVESALIEHPAVVEAAVIGLPDETAGEIVKAYVALNPGFEPSEELERDIRGLARKRLGPAVAPREVVFRTSLPKTRSGKIMRRLLKARELGLPEGDISTLESDER</sequence>
<dbReference type="SUPFAM" id="SSF56801">
    <property type="entry name" value="Acetyl-CoA synthetase-like"/>
    <property type="match status" value="1"/>
</dbReference>
<dbReference type="InterPro" id="IPR042099">
    <property type="entry name" value="ANL_N_sf"/>
</dbReference>
<dbReference type="GO" id="GO:0005829">
    <property type="term" value="C:cytosol"/>
    <property type="evidence" value="ECO:0007669"/>
    <property type="project" value="TreeGrafter"/>
</dbReference>
<keyword evidence="3" id="KW-0547">Nucleotide-binding</keyword>
<dbReference type="Pfam" id="PF13193">
    <property type="entry name" value="AMP-binding_C"/>
    <property type="match status" value="1"/>
</dbReference>
<organism evidence="8 9">
    <name type="scientific">Celeribacter neptunius</name>
    <dbReference type="NCBI Taxonomy" id="588602"/>
    <lineage>
        <taxon>Bacteria</taxon>
        <taxon>Pseudomonadati</taxon>
        <taxon>Pseudomonadota</taxon>
        <taxon>Alphaproteobacteria</taxon>
        <taxon>Rhodobacterales</taxon>
        <taxon>Roseobacteraceae</taxon>
        <taxon>Celeribacter</taxon>
    </lineage>
</organism>
<dbReference type="PROSITE" id="PS00455">
    <property type="entry name" value="AMP_BINDING"/>
    <property type="match status" value="1"/>
</dbReference>
<evidence type="ECO:0000259" key="7">
    <source>
        <dbReference type="Pfam" id="PF13193"/>
    </source>
</evidence>
<dbReference type="GO" id="GO:0006085">
    <property type="term" value="P:acetyl-CoA biosynthetic process"/>
    <property type="evidence" value="ECO:0007669"/>
    <property type="project" value="TreeGrafter"/>
</dbReference>
<keyword evidence="2" id="KW-0436">Ligase</keyword>
<gene>
    <name evidence="8" type="ORF">SAMN04487991_0509</name>
</gene>
<dbReference type="InterPro" id="IPR020845">
    <property type="entry name" value="AMP-binding_CS"/>
</dbReference>
<evidence type="ECO:0000313" key="8">
    <source>
        <dbReference type="EMBL" id="SFI65190.1"/>
    </source>
</evidence>
<dbReference type="Gene3D" id="3.40.50.12780">
    <property type="entry name" value="N-terminal domain of ligase-like"/>
    <property type="match status" value="1"/>
</dbReference>
<evidence type="ECO:0000256" key="1">
    <source>
        <dbReference type="ARBA" id="ARBA00013275"/>
    </source>
</evidence>
<dbReference type="PANTHER" id="PTHR24095">
    <property type="entry name" value="ACETYL-COENZYME A SYNTHETASE"/>
    <property type="match status" value="1"/>
</dbReference>
<accession>A0A1I3JYR3</accession>
<feature type="domain" description="AMP-dependent synthetase/ligase" evidence="6">
    <location>
        <begin position="55"/>
        <end position="428"/>
    </location>
</feature>
<dbReference type="Pfam" id="PF00501">
    <property type="entry name" value="AMP-binding"/>
    <property type="match status" value="1"/>
</dbReference>
<dbReference type="Gene3D" id="3.30.300.30">
    <property type="match status" value="1"/>
</dbReference>
<keyword evidence="9" id="KW-1185">Reference proteome</keyword>
<evidence type="ECO:0000256" key="5">
    <source>
        <dbReference type="ARBA" id="ARBA00022990"/>
    </source>
</evidence>
<dbReference type="AlphaFoldDB" id="A0A1I3JYR3"/>